<dbReference type="GO" id="GO:0002161">
    <property type="term" value="F:aminoacyl-tRNA deacylase activity"/>
    <property type="evidence" value="ECO:0007669"/>
    <property type="project" value="InterPro"/>
</dbReference>
<protein>
    <recommendedName>
        <fullName evidence="1">YbaK/aminoacyl-tRNA synthetase-associated domain-containing protein</fullName>
    </recommendedName>
</protein>
<dbReference type="HOGENOM" id="CLU_094875_2_0_6"/>
<evidence type="ECO:0000313" key="2">
    <source>
        <dbReference type="EMBL" id="AGV19971.1"/>
    </source>
</evidence>
<dbReference type="EMBL" id="CP006719">
    <property type="protein sequence ID" value="AGV19971.1"/>
    <property type="molecule type" value="Genomic_DNA"/>
</dbReference>
<evidence type="ECO:0000313" key="3">
    <source>
        <dbReference type="Proteomes" id="UP000016714"/>
    </source>
</evidence>
<dbReference type="CDD" id="cd04332">
    <property type="entry name" value="YbaK_like"/>
    <property type="match status" value="1"/>
</dbReference>
<dbReference type="InterPro" id="IPR007214">
    <property type="entry name" value="YbaK/aa-tRNA-synth-assoc-dom"/>
</dbReference>
<accession>A0A2I3CQF7</accession>
<dbReference type="Proteomes" id="UP000016714">
    <property type="component" value="Chromosome 2"/>
</dbReference>
<organism evidence="2 3">
    <name type="scientific">Vibrio alginolyticus (strain ATCC 17749 / DSM 2171 / NBRC 15630 / NCIMB 1903 / NCTC 12160 / XII-53)</name>
    <dbReference type="NCBI Taxonomy" id="1219076"/>
    <lineage>
        <taxon>Bacteria</taxon>
        <taxon>Pseudomonadati</taxon>
        <taxon>Pseudomonadota</taxon>
        <taxon>Gammaproteobacteria</taxon>
        <taxon>Vibrionales</taxon>
        <taxon>Vibrionaceae</taxon>
        <taxon>Vibrio</taxon>
    </lineage>
</organism>
<feature type="domain" description="YbaK/aminoacyl-tRNA synthetase-associated" evidence="1">
    <location>
        <begin position="126"/>
        <end position="233"/>
    </location>
</feature>
<gene>
    <name evidence="2" type="ORF">N646_4162</name>
</gene>
<dbReference type="AlphaFoldDB" id="A0A2I3CQF7"/>
<dbReference type="KEGG" id="vag:N646_4162"/>
<sequence>MRPIAVRLIFRTPTSAEVIFLPSFQLYFDRLIISDDWLAHVAPYLLLLTMLSRWLAISVEQERKERQCRRVKCAIVARLTYTFYGSHTRGGYMTIATRLDEYLTEHNIHFQTVNHSHSHSSLQSGVAAGVPLMNIAKGVILEDHEGRHMMAVLPANNKISLSRLNDEFNATFHLVKERMVYRLFTDCEHGAIPPIGSPYHMSTVCDERLANLEHVYLEAGDHETLIKLDRKAFKELMNDCRYLRFSSEVLH</sequence>
<reference evidence="2 3" key="1">
    <citation type="journal article" date="2015" name="Genome Announc.">
        <title>Complete genome sequence of Vibrio alginolyticus ATCC 17749.</title>
        <authorList>
            <person name="Liu X.F."/>
            <person name="Cao Y."/>
            <person name="Zhang H.L."/>
            <person name="Chen Y.J."/>
            <person name="Hu C.J."/>
        </authorList>
    </citation>
    <scope>NUCLEOTIDE SEQUENCE [LARGE SCALE GENOMIC DNA]</scope>
    <source>
        <strain evidence="3">ATCC 17749 / DSM 2171 / NBRC 15630 / NCIMB 1903 / NCTC 12160 / XII-53</strain>
    </source>
</reference>
<dbReference type="Pfam" id="PF04073">
    <property type="entry name" value="tRNA_edit"/>
    <property type="match status" value="1"/>
</dbReference>
<dbReference type="InterPro" id="IPR036754">
    <property type="entry name" value="YbaK/aa-tRNA-synt-asso_dom_sf"/>
</dbReference>
<dbReference type="Gene3D" id="3.90.960.10">
    <property type="entry name" value="YbaK/aminoacyl-tRNA synthetase-associated domain"/>
    <property type="match status" value="1"/>
</dbReference>
<dbReference type="SUPFAM" id="SSF55826">
    <property type="entry name" value="YbaK/ProRS associated domain"/>
    <property type="match status" value="1"/>
</dbReference>
<evidence type="ECO:0000259" key="1">
    <source>
        <dbReference type="Pfam" id="PF04073"/>
    </source>
</evidence>
<name>A0A2I3CQF7_VIBAX</name>
<proteinExistence type="predicted"/>